<keyword evidence="3" id="KW-1185">Reference proteome</keyword>
<feature type="compositionally biased region" description="Polar residues" evidence="1">
    <location>
        <begin position="138"/>
        <end position="147"/>
    </location>
</feature>
<dbReference type="AlphaFoldDB" id="A0A9X0A7M3"/>
<accession>A0A9X0A7M3</accession>
<dbReference type="OrthoDB" id="10546933at2759"/>
<reference evidence="2" key="1">
    <citation type="submission" date="2023-01" db="EMBL/GenBank/DDBJ databases">
        <title>Genome assembly of the deep-sea coral Lophelia pertusa.</title>
        <authorList>
            <person name="Herrera S."/>
            <person name="Cordes E."/>
        </authorList>
    </citation>
    <scope>NUCLEOTIDE SEQUENCE</scope>
    <source>
        <strain evidence="2">USNM1676648</strain>
        <tissue evidence="2">Polyp</tissue>
    </source>
</reference>
<protein>
    <submittedName>
        <fullName evidence="2">Uncharacterized protein</fullName>
    </submittedName>
</protein>
<evidence type="ECO:0000313" key="2">
    <source>
        <dbReference type="EMBL" id="KAJ7394795.1"/>
    </source>
</evidence>
<organism evidence="2 3">
    <name type="scientific">Desmophyllum pertusum</name>
    <dbReference type="NCBI Taxonomy" id="174260"/>
    <lineage>
        <taxon>Eukaryota</taxon>
        <taxon>Metazoa</taxon>
        <taxon>Cnidaria</taxon>
        <taxon>Anthozoa</taxon>
        <taxon>Hexacorallia</taxon>
        <taxon>Scleractinia</taxon>
        <taxon>Caryophylliina</taxon>
        <taxon>Caryophylliidae</taxon>
        <taxon>Desmophyllum</taxon>
    </lineage>
</organism>
<feature type="compositionally biased region" description="Polar residues" evidence="1">
    <location>
        <begin position="190"/>
        <end position="200"/>
    </location>
</feature>
<feature type="region of interest" description="Disordered" evidence="1">
    <location>
        <begin position="128"/>
        <end position="229"/>
    </location>
</feature>
<feature type="compositionally biased region" description="Low complexity" evidence="1">
    <location>
        <begin position="204"/>
        <end position="213"/>
    </location>
</feature>
<evidence type="ECO:0000313" key="3">
    <source>
        <dbReference type="Proteomes" id="UP001163046"/>
    </source>
</evidence>
<dbReference type="EMBL" id="MU825396">
    <property type="protein sequence ID" value="KAJ7394795.1"/>
    <property type="molecule type" value="Genomic_DNA"/>
</dbReference>
<dbReference type="Proteomes" id="UP001163046">
    <property type="component" value="Unassembled WGS sequence"/>
</dbReference>
<name>A0A9X0A7M3_9CNID</name>
<gene>
    <name evidence="2" type="ORF">OS493_000629</name>
</gene>
<proteinExistence type="predicted"/>
<comment type="caution">
    <text evidence="2">The sequence shown here is derived from an EMBL/GenBank/DDBJ whole genome shotgun (WGS) entry which is preliminary data.</text>
</comment>
<evidence type="ECO:0000256" key="1">
    <source>
        <dbReference type="SAM" id="MobiDB-lite"/>
    </source>
</evidence>
<sequence length="454" mass="50703">MTFEFAGLRETAKKLGLGDTIEVQLNRETKTSGRTERIAIETDHQLALELPEIVNGKGRLQNIASRNDSVIVRCHNHTHVKVCGKLLYWPWKIRCGLCRTNIQLRCDTNHAGRLSNFDRQHFFKCKSRQQKRADTDGKSQSSITGYLTGTKRKETGEPSEQETQKKKAKHQKRSEGPNAIDPDLDESDCETSSQWSSGSEGPQDISDSDNNSDSSEDHLKGSEVESDLDEDDVLEVCSCSCDEKACGSDIDDDDLKTVYVGIDQADSLCVKLNKLIKRGKIQKDRIFFKFMNDVVQIMYDPFHLYDREVIEFVNTITYPGGKATACFIRGPMNLGDGKDSHRTKEKKMNLGGPSESVCRKYQAGYTPDPGVIKALSLAFIELVKDGGETAPLLKSDNLEVTTCAFANDGTSLKPAIEFDSRLKENVGQKFKVDLTYVKTSKSTPILLLMTFVKT</sequence>